<sequence length="129" mass="14371">MGHEKREIRDGSGRKEGMVGMVKEEGNDKIAKKGGKRKVVENRAMERSGSTGMARKVTGRIGRVATEGDGKEKREAGEKKEEEGKRKAAGDKSRRVEERGSKRGDRNRKAEGMVEEEELTVEGRNWGKD</sequence>
<organism evidence="2 3">
    <name type="scientific">Cinchona calisaya</name>
    <dbReference type="NCBI Taxonomy" id="153742"/>
    <lineage>
        <taxon>Eukaryota</taxon>
        <taxon>Viridiplantae</taxon>
        <taxon>Streptophyta</taxon>
        <taxon>Embryophyta</taxon>
        <taxon>Tracheophyta</taxon>
        <taxon>Spermatophyta</taxon>
        <taxon>Magnoliopsida</taxon>
        <taxon>eudicotyledons</taxon>
        <taxon>Gunneridae</taxon>
        <taxon>Pentapetalae</taxon>
        <taxon>asterids</taxon>
        <taxon>lamiids</taxon>
        <taxon>Gentianales</taxon>
        <taxon>Rubiaceae</taxon>
        <taxon>Cinchonoideae</taxon>
        <taxon>Cinchoneae</taxon>
        <taxon>Cinchona</taxon>
    </lineage>
</organism>
<comment type="caution">
    <text evidence="2">The sequence shown here is derived from an EMBL/GenBank/DDBJ whole genome shotgun (WGS) entry which is preliminary data.</text>
</comment>
<keyword evidence="3" id="KW-1185">Reference proteome</keyword>
<dbReference type="EMBL" id="JBJUIK010000011">
    <property type="protein sequence ID" value="KAL3513668.1"/>
    <property type="molecule type" value="Genomic_DNA"/>
</dbReference>
<dbReference type="AlphaFoldDB" id="A0ABD2Z3H9"/>
<evidence type="ECO:0000313" key="2">
    <source>
        <dbReference type="EMBL" id="KAL3513668.1"/>
    </source>
</evidence>
<evidence type="ECO:0000313" key="3">
    <source>
        <dbReference type="Proteomes" id="UP001630127"/>
    </source>
</evidence>
<reference evidence="2 3" key="1">
    <citation type="submission" date="2024-11" db="EMBL/GenBank/DDBJ databases">
        <title>A near-complete genome assembly of Cinchona calisaya.</title>
        <authorList>
            <person name="Lian D.C."/>
            <person name="Zhao X.W."/>
            <person name="Wei L."/>
        </authorList>
    </citation>
    <scope>NUCLEOTIDE SEQUENCE [LARGE SCALE GENOMIC DNA]</scope>
    <source>
        <tissue evidence="2">Nenye</tissue>
    </source>
</reference>
<accession>A0ABD2Z3H9</accession>
<evidence type="ECO:0000256" key="1">
    <source>
        <dbReference type="SAM" id="MobiDB-lite"/>
    </source>
</evidence>
<protein>
    <submittedName>
        <fullName evidence="2">Uncharacterized protein</fullName>
    </submittedName>
</protein>
<feature type="compositionally biased region" description="Basic and acidic residues" evidence="1">
    <location>
        <begin position="66"/>
        <end position="112"/>
    </location>
</feature>
<gene>
    <name evidence="2" type="ORF">ACH5RR_026385</name>
</gene>
<proteinExistence type="predicted"/>
<dbReference type="Proteomes" id="UP001630127">
    <property type="component" value="Unassembled WGS sequence"/>
</dbReference>
<feature type="region of interest" description="Disordered" evidence="1">
    <location>
        <begin position="1"/>
        <end position="129"/>
    </location>
</feature>
<feature type="compositionally biased region" description="Basic and acidic residues" evidence="1">
    <location>
        <begin position="1"/>
        <end position="31"/>
    </location>
</feature>
<name>A0ABD2Z3H9_9GENT</name>